<dbReference type="AlphaFoldDB" id="E4Y6I8"/>
<reference evidence="1" key="1">
    <citation type="journal article" date="2010" name="Science">
        <title>Plasticity of animal genome architecture unmasked by rapid evolution of a pelagic tunicate.</title>
        <authorList>
            <person name="Denoeud F."/>
            <person name="Henriet S."/>
            <person name="Mungpakdee S."/>
            <person name="Aury J.M."/>
            <person name="Da Silva C."/>
            <person name="Brinkmann H."/>
            <person name="Mikhaleva J."/>
            <person name="Olsen L.C."/>
            <person name="Jubin C."/>
            <person name="Canestro C."/>
            <person name="Bouquet J.M."/>
            <person name="Danks G."/>
            <person name="Poulain J."/>
            <person name="Campsteijn C."/>
            <person name="Adamski M."/>
            <person name="Cross I."/>
            <person name="Yadetie F."/>
            <person name="Muffato M."/>
            <person name="Louis A."/>
            <person name="Butcher S."/>
            <person name="Tsagkogeorga G."/>
            <person name="Konrad A."/>
            <person name="Singh S."/>
            <person name="Jensen M.F."/>
            <person name="Cong E.H."/>
            <person name="Eikeseth-Otteraa H."/>
            <person name="Noel B."/>
            <person name="Anthouard V."/>
            <person name="Porcel B.M."/>
            <person name="Kachouri-Lafond R."/>
            <person name="Nishino A."/>
            <person name="Ugolini M."/>
            <person name="Chourrout P."/>
            <person name="Nishida H."/>
            <person name="Aasland R."/>
            <person name="Huzurbazar S."/>
            <person name="Westhof E."/>
            <person name="Delsuc F."/>
            <person name="Lehrach H."/>
            <person name="Reinhardt R."/>
            <person name="Weissenbach J."/>
            <person name="Roy S.W."/>
            <person name="Artiguenave F."/>
            <person name="Postlethwait J.H."/>
            <person name="Manak J.R."/>
            <person name="Thompson E.M."/>
            <person name="Jaillon O."/>
            <person name="Du Pasquier L."/>
            <person name="Boudinot P."/>
            <person name="Liberles D.A."/>
            <person name="Volff J.N."/>
            <person name="Philippe H."/>
            <person name="Lenhard B."/>
            <person name="Roest Crollius H."/>
            <person name="Wincker P."/>
            <person name="Chourrout D."/>
        </authorList>
    </citation>
    <scope>NUCLEOTIDE SEQUENCE [LARGE SCALE GENOMIC DNA]</scope>
</reference>
<accession>E4Y6I8</accession>
<protein>
    <submittedName>
        <fullName evidence="1">Uncharacterized protein</fullName>
    </submittedName>
</protein>
<dbReference type="EMBL" id="FN654297">
    <property type="protein sequence ID" value="CBY31238.1"/>
    <property type="molecule type" value="Genomic_DNA"/>
</dbReference>
<organism evidence="1">
    <name type="scientific">Oikopleura dioica</name>
    <name type="common">Tunicate</name>
    <dbReference type="NCBI Taxonomy" id="34765"/>
    <lineage>
        <taxon>Eukaryota</taxon>
        <taxon>Metazoa</taxon>
        <taxon>Chordata</taxon>
        <taxon>Tunicata</taxon>
        <taxon>Appendicularia</taxon>
        <taxon>Copelata</taxon>
        <taxon>Oikopleuridae</taxon>
        <taxon>Oikopleura</taxon>
    </lineage>
</organism>
<gene>
    <name evidence="1" type="ORF">GSOID_T00025133001</name>
</gene>
<sequence>MEEKGEIDLIRSAKMDNSSDPIVSKPLAFPGVPTEGFMDSAQLLFYYVPQLERDISNEERVKESKLQPLFTDCLSALQEALAYSGTLRREEIAVGTELICRGAVYASATHRQIKVCLNYPSIDEIEALHSWFGKIIIETDRGNRIRLAVTDNATADVCHDHRGNDSAQLGRLRAQVDGQDGEAAGDFS</sequence>
<dbReference type="Proteomes" id="UP000011014">
    <property type="component" value="Unassembled WGS sequence"/>
</dbReference>
<name>E4Y6I8_OIKDI</name>
<evidence type="ECO:0000313" key="1">
    <source>
        <dbReference type="EMBL" id="CBY31238.1"/>
    </source>
</evidence>
<proteinExistence type="predicted"/>